<dbReference type="EMBL" id="CAAGWG010000021">
    <property type="protein sequence ID" value="VGD35155.1"/>
    <property type="molecule type" value="Genomic_DNA"/>
</dbReference>
<gene>
    <name evidence="1" type="ORF">SAMEA104567804_04503</name>
</gene>
<reference evidence="1 2" key="1">
    <citation type="submission" date="2019-03" db="EMBL/GenBank/DDBJ databases">
        <authorList>
            <consortium name="Pathogen Informatics"/>
        </authorList>
    </citation>
    <scope>NUCLEOTIDE SEQUENCE [LARGE SCALE GENOMIC DNA]</scope>
    <source>
        <strain evidence="1 2">5012STDY7312589</strain>
    </source>
</reference>
<organism evidence="1 2">
    <name type="scientific">Klebsiella pneumoniae</name>
    <dbReference type="NCBI Taxonomy" id="573"/>
    <lineage>
        <taxon>Bacteria</taxon>
        <taxon>Pseudomonadati</taxon>
        <taxon>Pseudomonadota</taxon>
        <taxon>Gammaproteobacteria</taxon>
        <taxon>Enterobacterales</taxon>
        <taxon>Enterobacteriaceae</taxon>
        <taxon>Klebsiella/Raoultella group</taxon>
        <taxon>Klebsiella</taxon>
        <taxon>Klebsiella pneumoniae complex</taxon>
    </lineage>
</organism>
<dbReference type="AlphaFoldDB" id="A0AB74QUB3"/>
<evidence type="ECO:0000313" key="1">
    <source>
        <dbReference type="EMBL" id="VGD35155.1"/>
    </source>
</evidence>
<dbReference type="Proteomes" id="UP000294876">
    <property type="component" value="Unassembled WGS sequence"/>
</dbReference>
<comment type="caution">
    <text evidence="1">The sequence shown here is derived from an EMBL/GenBank/DDBJ whole genome shotgun (WGS) entry which is preliminary data.</text>
</comment>
<name>A0AB74QUB3_KLEPN</name>
<accession>A0AB74QUB3</accession>
<sequence>MMLLDIQIVKERSVHWALFYFSKSSTSSYAGGGYFVGVLPVRCFF</sequence>
<protein>
    <submittedName>
        <fullName evidence="1">Uncharacterized protein</fullName>
    </submittedName>
</protein>
<proteinExistence type="predicted"/>
<evidence type="ECO:0000313" key="2">
    <source>
        <dbReference type="Proteomes" id="UP000294876"/>
    </source>
</evidence>